<dbReference type="RefSeq" id="WP_126370183.1">
    <property type="nucleotide sequence ID" value="NZ_LR134384.1"/>
</dbReference>
<name>A0A3S4T0F8_9BACT</name>
<dbReference type="EMBL" id="LR134384">
    <property type="protein sequence ID" value="VEH14175.1"/>
    <property type="molecule type" value="Genomic_DNA"/>
</dbReference>
<dbReference type="KEGG" id="poc:NCTC13071_00142"/>
<dbReference type="AlphaFoldDB" id="A0A3S4T0F8"/>
<accession>A0A3S4T0F8</accession>
<proteinExistence type="predicted"/>
<protein>
    <submittedName>
        <fullName evidence="1">Uncharacterized protein</fullName>
    </submittedName>
</protein>
<reference evidence="1 2" key="1">
    <citation type="submission" date="2018-12" db="EMBL/GenBank/DDBJ databases">
        <authorList>
            <consortium name="Pathogen Informatics"/>
        </authorList>
    </citation>
    <scope>NUCLEOTIDE SEQUENCE [LARGE SCALE GENOMIC DNA]</scope>
    <source>
        <strain evidence="1 2">NCTC13071</strain>
    </source>
</reference>
<dbReference type="Proteomes" id="UP000274578">
    <property type="component" value="Chromosome 1"/>
</dbReference>
<evidence type="ECO:0000313" key="1">
    <source>
        <dbReference type="EMBL" id="VEH14175.1"/>
    </source>
</evidence>
<evidence type="ECO:0000313" key="2">
    <source>
        <dbReference type="Proteomes" id="UP000274578"/>
    </source>
</evidence>
<sequence>MEKKIYVSDKAKTQLCKIFSCSKMMVWLALNFKRESDLARKIRYTALTQFGGVPSWKPEEMETTHEEVEKTMTQRYGERVKLVYDRNDGSTHVLIDGKETRVEHNLDVPSFMALQNEVEIMAMSL</sequence>
<gene>
    <name evidence="1" type="ORF">NCTC13071_00142</name>
</gene>
<organism evidence="1 2">
    <name type="scientific">Segatella oris</name>
    <dbReference type="NCBI Taxonomy" id="28135"/>
    <lineage>
        <taxon>Bacteria</taxon>
        <taxon>Pseudomonadati</taxon>
        <taxon>Bacteroidota</taxon>
        <taxon>Bacteroidia</taxon>
        <taxon>Bacteroidales</taxon>
        <taxon>Prevotellaceae</taxon>
        <taxon>Segatella</taxon>
    </lineage>
</organism>
<dbReference type="GeneID" id="85011070"/>